<feature type="transmembrane region" description="Helical" evidence="7">
    <location>
        <begin position="126"/>
        <end position="145"/>
    </location>
</feature>
<comment type="similarity">
    <text evidence="3">Belongs to the peptidase M50B family.</text>
</comment>
<evidence type="ECO:0000256" key="2">
    <source>
        <dbReference type="ARBA" id="ARBA00004141"/>
    </source>
</evidence>
<reference evidence="10" key="1">
    <citation type="submission" date="2017-09" db="EMBL/GenBank/DDBJ databases">
        <title>Depth-based differentiation of microbial function through sediment-hosted aquifers and enrichment of novel symbionts in the deep terrestrial subsurface.</title>
        <authorList>
            <person name="Probst A.J."/>
            <person name="Ladd B."/>
            <person name="Jarett J.K."/>
            <person name="Geller-Mcgrath D.E."/>
            <person name="Sieber C.M.K."/>
            <person name="Emerson J.B."/>
            <person name="Anantharaman K."/>
            <person name="Thomas B.C."/>
            <person name="Malmstrom R."/>
            <person name="Stieglmeier M."/>
            <person name="Klingl A."/>
            <person name="Woyke T."/>
            <person name="Ryan C.M."/>
            <person name="Banfield J.F."/>
        </authorList>
    </citation>
    <scope>NUCLEOTIDE SEQUENCE [LARGE SCALE GENOMIC DNA]</scope>
</reference>
<keyword evidence="6 7" id="KW-0472">Membrane</keyword>
<evidence type="ECO:0000313" key="9">
    <source>
        <dbReference type="EMBL" id="PJA89914.1"/>
    </source>
</evidence>
<dbReference type="GO" id="GO:0006508">
    <property type="term" value="P:proteolysis"/>
    <property type="evidence" value="ECO:0007669"/>
    <property type="project" value="InterPro"/>
</dbReference>
<accession>A0A2M7Z6Y3</accession>
<name>A0A2M7Z6Y3_9BACT</name>
<protein>
    <recommendedName>
        <fullName evidence="8">Peptidase M50 domain-containing protein</fullName>
    </recommendedName>
</protein>
<feature type="transmembrane region" description="Helical" evidence="7">
    <location>
        <begin position="198"/>
        <end position="216"/>
    </location>
</feature>
<feature type="transmembrane region" description="Helical" evidence="7">
    <location>
        <begin position="88"/>
        <end position="114"/>
    </location>
</feature>
<evidence type="ECO:0000256" key="7">
    <source>
        <dbReference type="SAM" id="Phobius"/>
    </source>
</evidence>
<dbReference type="Pfam" id="PF02163">
    <property type="entry name" value="Peptidase_M50"/>
    <property type="match status" value="1"/>
</dbReference>
<dbReference type="EMBL" id="PFVJ01000037">
    <property type="protein sequence ID" value="PJA89914.1"/>
    <property type="molecule type" value="Genomic_DNA"/>
</dbReference>
<sequence>MGIIFASCGIAFLAIIIHEVGHFVSFRAKKIAVDEIIIGGGYEIAKRLSWGFLLRKSPEMKVSFCAPFPVFGFIPNGNIFKRSTTDQIVVYGAGIFANILSSLVVVWFTGFFFLVSSSSIESLVSIQLFWGQSLLIVSLIAVYNWKTTKISIFFLFFMWTLPVVIVVKSFFSKVGIMDTYFQLIETGMFGQSGLELSYGLKMCIVFVAASFAVAMLDSLPIPGFDGEKILGKLKQLSRSKIRSKFYF</sequence>
<dbReference type="AlphaFoldDB" id="A0A2M7Z6Y3"/>
<evidence type="ECO:0000256" key="3">
    <source>
        <dbReference type="ARBA" id="ARBA00007931"/>
    </source>
</evidence>
<dbReference type="InterPro" id="IPR008915">
    <property type="entry name" value="Peptidase_M50"/>
</dbReference>
<evidence type="ECO:0000313" key="10">
    <source>
        <dbReference type="Proteomes" id="UP000230843"/>
    </source>
</evidence>
<feature type="transmembrane region" description="Helical" evidence="7">
    <location>
        <begin position="152"/>
        <end position="171"/>
    </location>
</feature>
<evidence type="ECO:0000259" key="8">
    <source>
        <dbReference type="Pfam" id="PF02163"/>
    </source>
</evidence>
<keyword evidence="4 7" id="KW-0812">Transmembrane</keyword>
<dbReference type="GO" id="GO:0016020">
    <property type="term" value="C:membrane"/>
    <property type="evidence" value="ECO:0007669"/>
    <property type="project" value="UniProtKB-SubCell"/>
</dbReference>
<feature type="domain" description="Peptidase M50" evidence="8">
    <location>
        <begin position="13"/>
        <end position="242"/>
    </location>
</feature>
<comment type="caution">
    <text evidence="9">The sequence shown here is derived from an EMBL/GenBank/DDBJ whole genome shotgun (WGS) entry which is preliminary data.</text>
</comment>
<organism evidence="9 10">
    <name type="scientific">Candidatus Magasanikbacteria bacterium CG_4_9_14_3_um_filter_32_9</name>
    <dbReference type="NCBI Taxonomy" id="1974644"/>
    <lineage>
        <taxon>Bacteria</taxon>
        <taxon>Candidatus Magasanikiibacteriota</taxon>
    </lineage>
</organism>
<evidence type="ECO:0000256" key="6">
    <source>
        <dbReference type="ARBA" id="ARBA00023136"/>
    </source>
</evidence>
<comment type="subcellular location">
    <subcellularLocation>
        <location evidence="2">Membrane</location>
        <topology evidence="2">Multi-pass membrane protein</topology>
    </subcellularLocation>
</comment>
<evidence type="ECO:0000256" key="5">
    <source>
        <dbReference type="ARBA" id="ARBA00022989"/>
    </source>
</evidence>
<keyword evidence="5 7" id="KW-1133">Transmembrane helix</keyword>
<dbReference type="Proteomes" id="UP000230843">
    <property type="component" value="Unassembled WGS sequence"/>
</dbReference>
<comment type="cofactor">
    <cofactor evidence="1">
        <name>Zn(2+)</name>
        <dbReference type="ChEBI" id="CHEBI:29105"/>
    </cofactor>
</comment>
<evidence type="ECO:0000256" key="1">
    <source>
        <dbReference type="ARBA" id="ARBA00001947"/>
    </source>
</evidence>
<proteinExistence type="inferred from homology"/>
<gene>
    <name evidence="9" type="ORF">CO137_01665</name>
</gene>
<evidence type="ECO:0000256" key="4">
    <source>
        <dbReference type="ARBA" id="ARBA00022692"/>
    </source>
</evidence>